<keyword evidence="7 12" id="KW-0560">Oxidoreductase</keyword>
<dbReference type="Pfam" id="PF00067">
    <property type="entry name" value="p450"/>
    <property type="match status" value="1"/>
</dbReference>
<evidence type="ECO:0000313" key="14">
    <source>
        <dbReference type="Proteomes" id="UP001293593"/>
    </source>
</evidence>
<dbReference type="GO" id="GO:0020037">
    <property type="term" value="F:heme binding"/>
    <property type="evidence" value="ECO:0007669"/>
    <property type="project" value="InterPro"/>
</dbReference>
<reference evidence="13" key="1">
    <citation type="submission" date="2023-10" db="EMBL/GenBank/DDBJ databases">
        <title>Chromosome-level genome of the transformable northern wattle, Acacia crassicarpa.</title>
        <authorList>
            <person name="Massaro I."/>
            <person name="Sinha N.R."/>
            <person name="Poethig S."/>
            <person name="Leichty A.R."/>
        </authorList>
    </citation>
    <scope>NUCLEOTIDE SEQUENCE</scope>
    <source>
        <strain evidence="13">Acra3RX</strain>
        <tissue evidence="13">Leaf</tissue>
    </source>
</reference>
<comment type="cofactor">
    <cofactor evidence="11">
        <name>heme</name>
        <dbReference type="ChEBI" id="CHEBI:30413"/>
    </cofactor>
</comment>
<name>A0AAE1J5A6_9FABA</name>
<dbReference type="PRINTS" id="PR00385">
    <property type="entry name" value="P450"/>
</dbReference>
<gene>
    <name evidence="13" type="ORF">QN277_029302</name>
</gene>
<evidence type="ECO:0000256" key="6">
    <source>
        <dbReference type="ARBA" id="ARBA00022989"/>
    </source>
</evidence>
<dbReference type="InterPro" id="IPR050665">
    <property type="entry name" value="Cytochrome_P450_Monooxygen"/>
</dbReference>
<protein>
    <recommendedName>
        <fullName evidence="15">Cytochrome P450</fullName>
    </recommendedName>
</protein>
<evidence type="ECO:0000256" key="4">
    <source>
        <dbReference type="ARBA" id="ARBA00022692"/>
    </source>
</evidence>
<dbReference type="InterPro" id="IPR017972">
    <property type="entry name" value="Cyt_P450_CS"/>
</dbReference>
<dbReference type="InterPro" id="IPR002403">
    <property type="entry name" value="Cyt_P450_E_grp-IV"/>
</dbReference>
<keyword evidence="3 11" id="KW-0349">Heme</keyword>
<dbReference type="AlphaFoldDB" id="A0AAE1J5A6"/>
<dbReference type="PANTHER" id="PTHR24282">
    <property type="entry name" value="CYTOCHROME P450 FAMILY MEMBER"/>
    <property type="match status" value="1"/>
</dbReference>
<accession>A0AAE1J5A6</accession>
<evidence type="ECO:0000256" key="10">
    <source>
        <dbReference type="ARBA" id="ARBA00023136"/>
    </source>
</evidence>
<dbReference type="GO" id="GO:0005506">
    <property type="term" value="F:iron ion binding"/>
    <property type="evidence" value="ECO:0007669"/>
    <property type="project" value="InterPro"/>
</dbReference>
<evidence type="ECO:0008006" key="15">
    <source>
        <dbReference type="Google" id="ProtNLM"/>
    </source>
</evidence>
<dbReference type="Gene3D" id="1.10.630.10">
    <property type="entry name" value="Cytochrome P450"/>
    <property type="match status" value="1"/>
</dbReference>
<keyword evidence="9 12" id="KW-0503">Monooxygenase</keyword>
<keyword evidence="4" id="KW-0812">Transmembrane</keyword>
<evidence type="ECO:0000313" key="13">
    <source>
        <dbReference type="EMBL" id="KAK4263955.1"/>
    </source>
</evidence>
<evidence type="ECO:0000256" key="12">
    <source>
        <dbReference type="RuleBase" id="RU000461"/>
    </source>
</evidence>
<evidence type="ECO:0000256" key="7">
    <source>
        <dbReference type="ARBA" id="ARBA00023002"/>
    </source>
</evidence>
<keyword evidence="5 11" id="KW-0479">Metal-binding</keyword>
<evidence type="ECO:0000256" key="3">
    <source>
        <dbReference type="ARBA" id="ARBA00022617"/>
    </source>
</evidence>
<dbReference type="GO" id="GO:0016020">
    <property type="term" value="C:membrane"/>
    <property type="evidence" value="ECO:0007669"/>
    <property type="project" value="UniProtKB-SubCell"/>
</dbReference>
<comment type="subcellular location">
    <subcellularLocation>
        <location evidence="1">Membrane</location>
        <topology evidence="1">Single-pass membrane protein</topology>
    </subcellularLocation>
</comment>
<keyword evidence="8 11" id="KW-0408">Iron</keyword>
<dbReference type="PANTHER" id="PTHR24282:SF211">
    <property type="entry name" value="CYTOCHROME P450-RELATED"/>
    <property type="match status" value="1"/>
</dbReference>
<comment type="similarity">
    <text evidence="2 12">Belongs to the cytochrome P450 family.</text>
</comment>
<keyword evidence="10" id="KW-0472">Membrane</keyword>
<dbReference type="EMBL" id="JAWXYG010000009">
    <property type="protein sequence ID" value="KAK4263955.1"/>
    <property type="molecule type" value="Genomic_DNA"/>
</dbReference>
<evidence type="ECO:0000256" key="2">
    <source>
        <dbReference type="ARBA" id="ARBA00010617"/>
    </source>
</evidence>
<evidence type="ECO:0000256" key="11">
    <source>
        <dbReference type="PIRSR" id="PIRSR602403-1"/>
    </source>
</evidence>
<dbReference type="GO" id="GO:0004497">
    <property type="term" value="F:monooxygenase activity"/>
    <property type="evidence" value="ECO:0007669"/>
    <property type="project" value="UniProtKB-KW"/>
</dbReference>
<comment type="caution">
    <text evidence="13">The sequence shown here is derived from an EMBL/GenBank/DDBJ whole genome shotgun (WGS) entry which is preliminary data.</text>
</comment>
<feature type="binding site" description="axial binding residue" evidence="11">
    <location>
        <position position="88"/>
    </location>
    <ligand>
        <name>heme</name>
        <dbReference type="ChEBI" id="CHEBI:30413"/>
    </ligand>
    <ligandPart>
        <name>Fe</name>
        <dbReference type="ChEBI" id="CHEBI:18248"/>
    </ligandPart>
</feature>
<dbReference type="PRINTS" id="PR00465">
    <property type="entry name" value="EP450IV"/>
</dbReference>
<evidence type="ECO:0000256" key="5">
    <source>
        <dbReference type="ARBA" id="ARBA00022723"/>
    </source>
</evidence>
<dbReference type="SUPFAM" id="SSF48264">
    <property type="entry name" value="Cytochrome P450"/>
    <property type="match status" value="1"/>
</dbReference>
<dbReference type="GO" id="GO:0016705">
    <property type="term" value="F:oxidoreductase activity, acting on paired donors, with incorporation or reduction of molecular oxygen"/>
    <property type="evidence" value="ECO:0007669"/>
    <property type="project" value="InterPro"/>
</dbReference>
<proteinExistence type="inferred from homology"/>
<evidence type="ECO:0000256" key="1">
    <source>
        <dbReference type="ARBA" id="ARBA00004167"/>
    </source>
</evidence>
<sequence length="142" mass="16245">MQQVGMIINETLRLYPPAVFIMRQTYKKVMVGSLKVPAKTQLFLALTAIHHDKEIWGEDCNEFNPDRFSEPRKHIAAFFPFGLGPRTCVGQNLAMIEAKIFLAMIIRDCSFSISPTYCHSPIMFLTLQPQHAAQILFRRISC</sequence>
<evidence type="ECO:0000256" key="9">
    <source>
        <dbReference type="ARBA" id="ARBA00023033"/>
    </source>
</evidence>
<dbReference type="InterPro" id="IPR036396">
    <property type="entry name" value="Cyt_P450_sf"/>
</dbReference>
<dbReference type="Proteomes" id="UP001293593">
    <property type="component" value="Unassembled WGS sequence"/>
</dbReference>
<keyword evidence="14" id="KW-1185">Reference proteome</keyword>
<organism evidence="13 14">
    <name type="scientific">Acacia crassicarpa</name>
    <name type="common">northern wattle</name>
    <dbReference type="NCBI Taxonomy" id="499986"/>
    <lineage>
        <taxon>Eukaryota</taxon>
        <taxon>Viridiplantae</taxon>
        <taxon>Streptophyta</taxon>
        <taxon>Embryophyta</taxon>
        <taxon>Tracheophyta</taxon>
        <taxon>Spermatophyta</taxon>
        <taxon>Magnoliopsida</taxon>
        <taxon>eudicotyledons</taxon>
        <taxon>Gunneridae</taxon>
        <taxon>Pentapetalae</taxon>
        <taxon>rosids</taxon>
        <taxon>fabids</taxon>
        <taxon>Fabales</taxon>
        <taxon>Fabaceae</taxon>
        <taxon>Caesalpinioideae</taxon>
        <taxon>mimosoid clade</taxon>
        <taxon>Acacieae</taxon>
        <taxon>Acacia</taxon>
    </lineage>
</organism>
<dbReference type="InterPro" id="IPR001128">
    <property type="entry name" value="Cyt_P450"/>
</dbReference>
<evidence type="ECO:0000256" key="8">
    <source>
        <dbReference type="ARBA" id="ARBA00023004"/>
    </source>
</evidence>
<dbReference type="PROSITE" id="PS00086">
    <property type="entry name" value="CYTOCHROME_P450"/>
    <property type="match status" value="1"/>
</dbReference>
<keyword evidence="6" id="KW-1133">Transmembrane helix</keyword>